<dbReference type="CDD" id="cd11874">
    <property type="entry name" value="SH3_CD2AP-like_2"/>
    <property type="match status" value="1"/>
</dbReference>
<dbReference type="Pfam" id="PF07653">
    <property type="entry name" value="SH3_2"/>
    <property type="match status" value="1"/>
</dbReference>
<dbReference type="FunFam" id="2.30.30.40:FF:000072">
    <property type="entry name" value="Unconventional Myosin IB"/>
    <property type="match status" value="2"/>
</dbReference>
<dbReference type="Gene3D" id="2.30.30.40">
    <property type="entry name" value="SH3 Domains"/>
    <property type="match status" value="3"/>
</dbReference>
<feature type="compositionally biased region" description="Polar residues" evidence="3">
    <location>
        <begin position="377"/>
        <end position="389"/>
    </location>
</feature>
<dbReference type="SUPFAM" id="SSF50044">
    <property type="entry name" value="SH3-domain"/>
    <property type="match status" value="3"/>
</dbReference>
<comment type="caution">
    <text evidence="5">The sequence shown here is derived from an EMBL/GenBank/DDBJ whole genome shotgun (WGS) entry which is preliminary data.</text>
</comment>
<evidence type="ECO:0000256" key="1">
    <source>
        <dbReference type="ARBA" id="ARBA00022443"/>
    </source>
</evidence>
<evidence type="ECO:0000313" key="6">
    <source>
        <dbReference type="Proteomes" id="UP001353858"/>
    </source>
</evidence>
<dbReference type="AlphaFoldDB" id="A0AAN7PAM7"/>
<evidence type="ECO:0000259" key="4">
    <source>
        <dbReference type="PROSITE" id="PS50002"/>
    </source>
</evidence>
<protein>
    <recommendedName>
        <fullName evidence="4">SH3 domain-containing protein</fullName>
    </recommendedName>
</protein>
<dbReference type="Pfam" id="PF14604">
    <property type="entry name" value="SH3_9"/>
    <property type="match status" value="1"/>
</dbReference>
<evidence type="ECO:0000256" key="2">
    <source>
        <dbReference type="PROSITE-ProRule" id="PRU00192"/>
    </source>
</evidence>
<accession>A0AAN7PAM7</accession>
<name>A0AAN7PAM7_9COLE</name>
<dbReference type="GO" id="GO:0016477">
    <property type="term" value="P:cell migration"/>
    <property type="evidence" value="ECO:0007669"/>
    <property type="project" value="TreeGrafter"/>
</dbReference>
<dbReference type="CDD" id="cd11875">
    <property type="entry name" value="SH3_CD2AP-like_3"/>
    <property type="match status" value="1"/>
</dbReference>
<dbReference type="InterPro" id="IPR036028">
    <property type="entry name" value="SH3-like_dom_sf"/>
</dbReference>
<dbReference type="PRINTS" id="PR00499">
    <property type="entry name" value="P67PHOX"/>
</dbReference>
<dbReference type="SMART" id="SM00326">
    <property type="entry name" value="SH3"/>
    <property type="match status" value="3"/>
</dbReference>
<dbReference type="EMBL" id="JARPUR010000002">
    <property type="protein sequence ID" value="KAK4881082.1"/>
    <property type="molecule type" value="Genomic_DNA"/>
</dbReference>
<feature type="compositionally biased region" description="Polar residues" evidence="3">
    <location>
        <begin position="419"/>
        <end position="428"/>
    </location>
</feature>
<dbReference type="PRINTS" id="PR00452">
    <property type="entry name" value="SH3DOMAIN"/>
</dbReference>
<organism evidence="5 6">
    <name type="scientific">Aquatica leii</name>
    <dbReference type="NCBI Taxonomy" id="1421715"/>
    <lineage>
        <taxon>Eukaryota</taxon>
        <taxon>Metazoa</taxon>
        <taxon>Ecdysozoa</taxon>
        <taxon>Arthropoda</taxon>
        <taxon>Hexapoda</taxon>
        <taxon>Insecta</taxon>
        <taxon>Pterygota</taxon>
        <taxon>Neoptera</taxon>
        <taxon>Endopterygota</taxon>
        <taxon>Coleoptera</taxon>
        <taxon>Polyphaga</taxon>
        <taxon>Elateriformia</taxon>
        <taxon>Elateroidea</taxon>
        <taxon>Lampyridae</taxon>
        <taxon>Luciolinae</taxon>
        <taxon>Aquatica</taxon>
    </lineage>
</organism>
<dbReference type="Pfam" id="PF00018">
    <property type="entry name" value="SH3_1"/>
    <property type="match status" value="1"/>
</dbReference>
<dbReference type="GO" id="GO:0016192">
    <property type="term" value="P:vesicle-mediated transport"/>
    <property type="evidence" value="ECO:0007669"/>
    <property type="project" value="UniProtKB-ARBA"/>
</dbReference>
<feature type="region of interest" description="Disordered" evidence="3">
    <location>
        <begin position="332"/>
        <end position="540"/>
    </location>
</feature>
<dbReference type="PANTHER" id="PTHR14167:SF92">
    <property type="entry name" value="CIN85 AND CD2AP RELATED, ISOFORM J"/>
    <property type="match status" value="1"/>
</dbReference>
<feature type="compositionally biased region" description="Basic and acidic residues" evidence="3">
    <location>
        <begin position="394"/>
        <end position="415"/>
    </location>
</feature>
<feature type="domain" description="SH3" evidence="4">
    <location>
        <begin position="3"/>
        <end position="62"/>
    </location>
</feature>
<dbReference type="CDD" id="cd11873">
    <property type="entry name" value="SH3_CD2AP-like_1"/>
    <property type="match status" value="1"/>
</dbReference>
<dbReference type="GO" id="GO:0007015">
    <property type="term" value="P:actin filament organization"/>
    <property type="evidence" value="ECO:0007669"/>
    <property type="project" value="TreeGrafter"/>
</dbReference>
<reference evidence="6" key="1">
    <citation type="submission" date="2023-01" db="EMBL/GenBank/DDBJ databases">
        <title>Key to firefly adult light organ development and bioluminescence: homeobox transcription factors regulate luciferase expression and transportation to peroxisome.</title>
        <authorList>
            <person name="Fu X."/>
        </authorList>
    </citation>
    <scope>NUCLEOTIDE SEQUENCE [LARGE SCALE GENOMIC DNA]</scope>
</reference>
<keyword evidence="6" id="KW-1185">Reference proteome</keyword>
<sequence length="606" mass="68069">MPKVAVEVLVEYDYSAKEPDELTIKKGDVIRDVIKKPGGWWEGTLNDKKGMFPDNFVRLINKDAQIPFRNKKDVSKIRQCRVIFSYKQENRDELNLNVGDVITILGEEEEGWWRGTINGNEGVFPSNFVEEIKSKPGIKEDSPNINENDVKCPLLPPKPAKTLCQVKYSYKAQNEDELTLKEGDFITLLSTDGQDPGWWRGELNGRVGVFPDNFVALISESDEKKNKILEPVVVKGPIISSQRKSLLEDKEKSENEIKVIPPIPSKKPLIPVKKSPSGSGSQGGLLAGLRKKLVDVVDGASGSKSQLNLTKTSEIKDESKNEVPENAFDQVERSSMLSDVRATRVKAPGRRPPSVIFKEGELNIVNGNTDHAPLDSLSEQPTYARSPESSEQDIELKPKVREWEKHKAPWLEEMKLNQAKRTSTSPGPEQNKLKLTPTEKTGPSEIEESKSNKVSPFDKPSVSPVDMSKSMPAISSKLKISPTEVDKGVPLRNKPIQLVPQNTPRPQTVHNLPETKNHKLKTSPSTPQPKNQKEEKLEDGESIEISSKQYMELLHRLETLESFVHHQHQIHNVAIEELKGKLQIETDMRRLLQAELDKISQCVMQV</sequence>
<dbReference type="PROSITE" id="PS50002">
    <property type="entry name" value="SH3"/>
    <property type="match status" value="3"/>
</dbReference>
<dbReference type="InterPro" id="IPR050384">
    <property type="entry name" value="Endophilin_SH3RF"/>
</dbReference>
<evidence type="ECO:0000256" key="3">
    <source>
        <dbReference type="SAM" id="MobiDB-lite"/>
    </source>
</evidence>
<evidence type="ECO:0000313" key="5">
    <source>
        <dbReference type="EMBL" id="KAK4881082.1"/>
    </source>
</evidence>
<feature type="compositionally biased region" description="Polar residues" evidence="3">
    <location>
        <begin position="499"/>
        <end position="510"/>
    </location>
</feature>
<feature type="domain" description="SH3" evidence="4">
    <location>
        <begin position="159"/>
        <end position="220"/>
    </location>
</feature>
<proteinExistence type="predicted"/>
<dbReference type="InterPro" id="IPR001452">
    <property type="entry name" value="SH3_domain"/>
</dbReference>
<dbReference type="Proteomes" id="UP001353858">
    <property type="component" value="Unassembled WGS sequence"/>
</dbReference>
<gene>
    <name evidence="5" type="ORF">RN001_004401</name>
</gene>
<keyword evidence="1 2" id="KW-0728">SH3 domain</keyword>
<feature type="domain" description="SH3" evidence="4">
    <location>
        <begin position="75"/>
        <end position="134"/>
    </location>
</feature>
<dbReference type="PANTHER" id="PTHR14167">
    <property type="entry name" value="SH3 DOMAIN-CONTAINING"/>
    <property type="match status" value="1"/>
</dbReference>